<protein>
    <submittedName>
        <fullName evidence="2">Uncharacterized protein</fullName>
    </submittedName>
</protein>
<name>A0A1A9VX94_GLOAU</name>
<feature type="signal peptide" evidence="1">
    <location>
        <begin position="1"/>
        <end position="21"/>
    </location>
</feature>
<keyword evidence="3" id="KW-1185">Reference proteome</keyword>
<reference evidence="2" key="1">
    <citation type="submission" date="2020-05" db="UniProtKB">
        <authorList>
            <consortium name="EnsemblMetazoa"/>
        </authorList>
    </citation>
    <scope>IDENTIFICATION</scope>
    <source>
        <strain evidence="2">TTRI</strain>
    </source>
</reference>
<dbReference type="AlphaFoldDB" id="A0A1A9VX94"/>
<sequence>MKLTLVIAVMASCLLLNCVTANIDNFDKFQEYEDSSVKGFEGSVVLSFKAKLQDCAMRGAFMVMESSEKTIADIPDCRVNLSKEADAVTDSAAEVIHITTMVFSICKSCDYSGGPEHPYHVSPLVCIRALLEELKALNNQIGLTIQLIKKVTVGANQCVSKTLHKYRDEITGFPRFMKECFIRKEKS</sequence>
<dbReference type="Proteomes" id="UP000078200">
    <property type="component" value="Unassembled WGS sequence"/>
</dbReference>
<accession>A0A1A9VX94</accession>
<dbReference type="VEuPathDB" id="VectorBase:GAUT050582"/>
<keyword evidence="1" id="KW-0732">Signal</keyword>
<evidence type="ECO:0000313" key="3">
    <source>
        <dbReference type="Proteomes" id="UP000078200"/>
    </source>
</evidence>
<evidence type="ECO:0000256" key="1">
    <source>
        <dbReference type="SAM" id="SignalP"/>
    </source>
</evidence>
<feature type="chain" id="PRO_5008399790" evidence="1">
    <location>
        <begin position="22"/>
        <end position="187"/>
    </location>
</feature>
<proteinExistence type="predicted"/>
<evidence type="ECO:0000313" key="2">
    <source>
        <dbReference type="EnsemblMetazoa" id="GAUT050582-PA"/>
    </source>
</evidence>
<organism evidence="2 3">
    <name type="scientific">Glossina austeni</name>
    <name type="common">Savannah tsetse fly</name>
    <dbReference type="NCBI Taxonomy" id="7395"/>
    <lineage>
        <taxon>Eukaryota</taxon>
        <taxon>Metazoa</taxon>
        <taxon>Ecdysozoa</taxon>
        <taxon>Arthropoda</taxon>
        <taxon>Hexapoda</taxon>
        <taxon>Insecta</taxon>
        <taxon>Pterygota</taxon>
        <taxon>Neoptera</taxon>
        <taxon>Endopterygota</taxon>
        <taxon>Diptera</taxon>
        <taxon>Brachycera</taxon>
        <taxon>Muscomorpha</taxon>
        <taxon>Hippoboscoidea</taxon>
        <taxon>Glossinidae</taxon>
        <taxon>Glossina</taxon>
    </lineage>
</organism>
<dbReference type="EnsemblMetazoa" id="GAUT050582-RA">
    <property type="protein sequence ID" value="GAUT050582-PA"/>
    <property type="gene ID" value="GAUT050582"/>
</dbReference>